<dbReference type="Proteomes" id="UP001201812">
    <property type="component" value="Unassembled WGS sequence"/>
</dbReference>
<evidence type="ECO:0000313" key="2">
    <source>
        <dbReference type="Proteomes" id="UP001201812"/>
    </source>
</evidence>
<dbReference type="EMBL" id="JAKKPZ010000011">
    <property type="protein sequence ID" value="KAI1715559.1"/>
    <property type="molecule type" value="Genomic_DNA"/>
</dbReference>
<organism evidence="1 2">
    <name type="scientific">Ditylenchus destructor</name>
    <dbReference type="NCBI Taxonomy" id="166010"/>
    <lineage>
        <taxon>Eukaryota</taxon>
        <taxon>Metazoa</taxon>
        <taxon>Ecdysozoa</taxon>
        <taxon>Nematoda</taxon>
        <taxon>Chromadorea</taxon>
        <taxon>Rhabditida</taxon>
        <taxon>Tylenchina</taxon>
        <taxon>Tylenchomorpha</taxon>
        <taxon>Sphaerularioidea</taxon>
        <taxon>Anguinidae</taxon>
        <taxon>Anguininae</taxon>
        <taxon>Ditylenchus</taxon>
    </lineage>
</organism>
<name>A0AAD4N3D1_9BILA</name>
<protein>
    <submittedName>
        <fullName evidence="1">Uncharacterized protein</fullName>
    </submittedName>
</protein>
<sequence length="121" mass="13407">MESGKTACACEVEQAASALRLESGFEWSFPNFSRLLMESSSESPDCIQTGQIEPLWATVARSYIGVERSLWTNLWSTIRPEALKPLSGGLLTTKDVAVTYSKANFTPVCRSEAEVRRLPFN</sequence>
<dbReference type="AlphaFoldDB" id="A0AAD4N3D1"/>
<gene>
    <name evidence="1" type="ORF">DdX_07879</name>
</gene>
<comment type="caution">
    <text evidence="1">The sequence shown here is derived from an EMBL/GenBank/DDBJ whole genome shotgun (WGS) entry which is preliminary data.</text>
</comment>
<proteinExistence type="predicted"/>
<accession>A0AAD4N3D1</accession>
<keyword evidence="2" id="KW-1185">Reference proteome</keyword>
<reference evidence="1" key="1">
    <citation type="submission" date="2022-01" db="EMBL/GenBank/DDBJ databases">
        <title>Genome Sequence Resource for Two Populations of Ditylenchus destructor, the Migratory Endoparasitic Phytonematode.</title>
        <authorList>
            <person name="Zhang H."/>
            <person name="Lin R."/>
            <person name="Xie B."/>
        </authorList>
    </citation>
    <scope>NUCLEOTIDE SEQUENCE</scope>
    <source>
        <strain evidence="1">BazhouSP</strain>
    </source>
</reference>
<evidence type="ECO:0000313" key="1">
    <source>
        <dbReference type="EMBL" id="KAI1715559.1"/>
    </source>
</evidence>